<proteinExistence type="predicted"/>
<keyword evidence="3" id="KW-1185">Reference proteome</keyword>
<name>A0ABN9TGI2_9DINO</name>
<protein>
    <submittedName>
        <fullName evidence="2">Uncharacterized protein</fullName>
    </submittedName>
</protein>
<organism evidence="2 3">
    <name type="scientific">Prorocentrum cordatum</name>
    <dbReference type="NCBI Taxonomy" id="2364126"/>
    <lineage>
        <taxon>Eukaryota</taxon>
        <taxon>Sar</taxon>
        <taxon>Alveolata</taxon>
        <taxon>Dinophyceae</taxon>
        <taxon>Prorocentrales</taxon>
        <taxon>Prorocentraceae</taxon>
        <taxon>Prorocentrum</taxon>
    </lineage>
</organism>
<comment type="caution">
    <text evidence="2">The sequence shown here is derived from an EMBL/GenBank/DDBJ whole genome shotgun (WGS) entry which is preliminary data.</text>
</comment>
<reference evidence="2" key="1">
    <citation type="submission" date="2023-10" db="EMBL/GenBank/DDBJ databases">
        <authorList>
            <person name="Chen Y."/>
            <person name="Shah S."/>
            <person name="Dougan E. K."/>
            <person name="Thang M."/>
            <person name="Chan C."/>
        </authorList>
    </citation>
    <scope>NUCLEOTIDE SEQUENCE [LARGE SCALE GENOMIC DNA]</scope>
</reference>
<sequence length="723" mass="84747">MHSSNMYNCAAPCRAMRILMALAGSILPSIPFATGVSRDHQTFPSLSTWRHLFARKHAVATPSPTTCVDSAGGATNRFGKGCEAYSHDYENPFSGICFDPYYDDSDFTSGSMCCVCPEECPDLPRIRLEDNCEDWVSFSDANTDGENPGRSHHSNLGGLGPQFHMPNELRYYGIGRTADGSPLDVTFTNTSLYVPRNTDWNSIFGAMATVNLLTGESVTLKGEFVRNHSFCPEFPVRPKITFCDVDHFKDGENEVVLLDGISAVYTVDGDIDFDMELYEYDTITSNNPALLAYNTTSVQTPIPGRSSRMYVANSGGKFGIKVTSSMFGHGCDNPADPNNLTNITCPTASSVTVDQAKRCFMVEFANTSEFVVGFKILTDAPPFYTQQWGRNFAMSGTSNYFVDEDSVACFTTGSPTPAPTAAPTSAPTAAPTSAPTASPTASPTAAPTRHRLLPRRLHRQVHPQMHRRRHRQLHRQHHRLLHRQRHRLLTRRLHRQVHPQVHRQLHRQRHRQRHRLLTRRLHQQVHRQDHRQLHRQRHRQLHRQRHQQVHPQLHRQRHRQLHRQRHRLLPRRLHQLVHPQLHRQRHRQLHRQRHRLLTRLLHRHRHQQLHRRRHRQLHRHRHRLLPPRLHRQAHRQLHRHRHRQLHRPRHRLLPRRLHRQVHPQVHRQGHRHLHRQRHRLLPPRRHRQVHPQLHRRRHRQLHRQHHLLLPRRLPQPLHRQKCG</sequence>
<gene>
    <name evidence="2" type="ORF">PCOR1329_LOCUS38912</name>
</gene>
<evidence type="ECO:0000313" key="2">
    <source>
        <dbReference type="EMBL" id="CAK0844966.1"/>
    </source>
</evidence>
<feature type="compositionally biased region" description="Low complexity" evidence="1">
    <location>
        <begin position="413"/>
        <end position="447"/>
    </location>
</feature>
<dbReference type="Proteomes" id="UP001189429">
    <property type="component" value="Unassembled WGS sequence"/>
</dbReference>
<feature type="region of interest" description="Disordered" evidence="1">
    <location>
        <begin position="413"/>
        <end position="448"/>
    </location>
</feature>
<dbReference type="EMBL" id="CAUYUJ010014706">
    <property type="protein sequence ID" value="CAK0844966.1"/>
    <property type="molecule type" value="Genomic_DNA"/>
</dbReference>
<evidence type="ECO:0000313" key="3">
    <source>
        <dbReference type="Proteomes" id="UP001189429"/>
    </source>
</evidence>
<accession>A0ABN9TGI2</accession>
<evidence type="ECO:0000256" key="1">
    <source>
        <dbReference type="SAM" id="MobiDB-lite"/>
    </source>
</evidence>